<gene>
    <name evidence="1" type="ORF">FCL40_11600</name>
</gene>
<dbReference type="Proteomes" id="UP000305674">
    <property type="component" value="Unassembled WGS sequence"/>
</dbReference>
<sequence>MKLLWMILPLVVTQPVRTEYKCWIEDSAAQQRILFYLWQPQRALTEQARLPGRPLVGEQLRVSRVMECQPSRSDFHSPKARALERLTPR</sequence>
<reference evidence="1 2" key="1">
    <citation type="submission" date="2019-04" db="EMBL/GenBank/DDBJ databases">
        <authorList>
            <person name="Hwang J.C."/>
        </authorList>
    </citation>
    <scope>NUCLEOTIDE SEQUENCE [LARGE SCALE GENOMIC DNA]</scope>
    <source>
        <strain evidence="1 2">IMCC35001</strain>
    </source>
</reference>
<name>A0A4U1BEN1_9GAMM</name>
<dbReference type="InterPro" id="IPR049848">
    <property type="entry name" value="TapY2-like"/>
</dbReference>
<dbReference type="AlphaFoldDB" id="A0A4U1BEN1"/>
<comment type="caution">
    <text evidence="1">The sequence shown here is derived from an EMBL/GenBank/DDBJ whole genome shotgun (WGS) entry which is preliminary data.</text>
</comment>
<proteinExistence type="predicted"/>
<dbReference type="RefSeq" id="WP_136853461.1">
    <property type="nucleotide sequence ID" value="NZ_SWCI01000006.1"/>
</dbReference>
<dbReference type="NCBIfam" id="NF038109">
    <property type="entry name" value="tapY2_fam"/>
    <property type="match status" value="1"/>
</dbReference>
<dbReference type="EMBL" id="SWCI01000006">
    <property type="protein sequence ID" value="TKB48784.1"/>
    <property type="molecule type" value="Genomic_DNA"/>
</dbReference>
<accession>A0A4U1BEN1</accession>
<dbReference type="OrthoDB" id="6401229at2"/>
<protein>
    <submittedName>
        <fullName evidence="1">Uncharacterized protein</fullName>
    </submittedName>
</protein>
<evidence type="ECO:0000313" key="1">
    <source>
        <dbReference type="EMBL" id="TKB48784.1"/>
    </source>
</evidence>
<organism evidence="1 2">
    <name type="scientific">Ferrimonas sediminicola</name>
    <dbReference type="NCBI Taxonomy" id="2569538"/>
    <lineage>
        <taxon>Bacteria</taxon>
        <taxon>Pseudomonadati</taxon>
        <taxon>Pseudomonadota</taxon>
        <taxon>Gammaproteobacteria</taxon>
        <taxon>Alteromonadales</taxon>
        <taxon>Ferrimonadaceae</taxon>
        <taxon>Ferrimonas</taxon>
    </lineage>
</organism>
<keyword evidence="2" id="KW-1185">Reference proteome</keyword>
<evidence type="ECO:0000313" key="2">
    <source>
        <dbReference type="Proteomes" id="UP000305674"/>
    </source>
</evidence>